<gene>
    <name evidence="2" type="ORF">ACFQ5G_06375</name>
</gene>
<evidence type="ECO:0000256" key="1">
    <source>
        <dbReference type="SAM" id="MobiDB-lite"/>
    </source>
</evidence>
<evidence type="ECO:0000313" key="2">
    <source>
        <dbReference type="EMBL" id="MFD1364968.1"/>
    </source>
</evidence>
<name>A0ABW4A348_9ACTN</name>
<protein>
    <recommendedName>
        <fullName evidence="4">RHIM domain-containing protein</fullName>
    </recommendedName>
</protein>
<proteinExistence type="predicted"/>
<evidence type="ECO:0008006" key="4">
    <source>
        <dbReference type="Google" id="ProtNLM"/>
    </source>
</evidence>
<keyword evidence="3" id="KW-1185">Reference proteome</keyword>
<accession>A0ABW4A348</accession>
<organism evidence="2 3">
    <name type="scientific">Actinoplanes sichuanensis</name>
    <dbReference type="NCBI Taxonomy" id="512349"/>
    <lineage>
        <taxon>Bacteria</taxon>
        <taxon>Bacillati</taxon>
        <taxon>Actinomycetota</taxon>
        <taxon>Actinomycetes</taxon>
        <taxon>Micromonosporales</taxon>
        <taxon>Micromonosporaceae</taxon>
        <taxon>Actinoplanes</taxon>
    </lineage>
</organism>
<dbReference type="Proteomes" id="UP001597183">
    <property type="component" value="Unassembled WGS sequence"/>
</dbReference>
<evidence type="ECO:0000313" key="3">
    <source>
        <dbReference type="Proteomes" id="UP001597183"/>
    </source>
</evidence>
<sequence>MQDLMPFVTAAAGAYGGAVVQKVSDAAADAGAQATVGVGRRVLRRLFTSGRGEQVQAAVVELAEAPEDEASVDAVRAQLVEALSQDRQLVTDLARDLADAGVGGDRYTVTVSGGQGVQVGSHNSQTNTFTTPAA</sequence>
<reference evidence="3" key="1">
    <citation type="journal article" date="2019" name="Int. J. Syst. Evol. Microbiol.">
        <title>The Global Catalogue of Microorganisms (GCM) 10K type strain sequencing project: providing services to taxonomists for standard genome sequencing and annotation.</title>
        <authorList>
            <consortium name="The Broad Institute Genomics Platform"/>
            <consortium name="The Broad Institute Genome Sequencing Center for Infectious Disease"/>
            <person name="Wu L."/>
            <person name="Ma J."/>
        </authorList>
    </citation>
    <scope>NUCLEOTIDE SEQUENCE [LARGE SCALE GENOMIC DNA]</scope>
    <source>
        <strain evidence="3">CCM 7526</strain>
    </source>
</reference>
<comment type="caution">
    <text evidence="2">The sequence shown here is derived from an EMBL/GenBank/DDBJ whole genome shotgun (WGS) entry which is preliminary data.</text>
</comment>
<dbReference type="EMBL" id="JBHTMK010000007">
    <property type="protein sequence ID" value="MFD1364968.1"/>
    <property type="molecule type" value="Genomic_DNA"/>
</dbReference>
<feature type="compositionally biased region" description="Polar residues" evidence="1">
    <location>
        <begin position="122"/>
        <end position="134"/>
    </location>
</feature>
<feature type="region of interest" description="Disordered" evidence="1">
    <location>
        <begin position="113"/>
        <end position="134"/>
    </location>
</feature>
<dbReference type="RefSeq" id="WP_317795297.1">
    <property type="nucleotide sequence ID" value="NZ_AP028461.1"/>
</dbReference>